<keyword evidence="3" id="KW-0418">Kinase</keyword>
<dbReference type="GO" id="GO:0004402">
    <property type="term" value="F:histone acetyltransferase activity"/>
    <property type="evidence" value="ECO:0007669"/>
    <property type="project" value="TreeGrafter"/>
</dbReference>
<dbReference type="PROSITE" id="PS50011">
    <property type="entry name" value="PROTEIN_KINASE_DOM"/>
    <property type="match status" value="1"/>
</dbReference>
<dbReference type="Proteomes" id="UP000515908">
    <property type="component" value="Chromosome 01"/>
</dbReference>
<evidence type="ECO:0000259" key="2">
    <source>
        <dbReference type="PROSITE" id="PS50011"/>
    </source>
</evidence>
<sequence length="676" mass="75693">MIRKATSVPQKKLSNTDASIRVNSPSNPNIRAKLGTSPFNGSGSDTNSSTNTNNNNTVTVTVHEKGMKPRRYVTCALGPSSSDEEDTTDFSSSENDSEVGDNNVLHDARSIDFGNTCLIDFGAVRQYHENNYYDIQSLWYRAPEVVCGVPYTNKIDSFSVGCVLFELYTGKPLFSGDSGLLQLTYVTQLLGLPSPASLSSGKYSSTMQPVFQQYMHSNQMQQQLNGNGGADHLQIFADWTRECRKIGEARYEKFCARQGKVVDEDFAVDAQEEQLFIQLLFQLLFPDEMGRIDCEKALQHHFFLYAGETEERHLFTSALYRSSPEATLGKKTEYTSNNGNHQRRATKPAHHTIHVKVPVQEVLHGMTPNQHSSTVEPVGNNCFVPIRVLQQPVNGGGTDRPEGSPAFFNQVPPLLHLPAVPFSPSSSPVNNHPYLPASPQQHSPSMEMYYLSGSNNNNNNNNMNNNHNHNHNHHFNGSSYVGSPHSCRTPQFLPLTTISSLRDSPEMVALNNDNRNTNNNNNNNSNSNKMQFHLYNENQPHPQNGSILSYQQQNNNTLAEPHPLLAEQNKVLLQLMTPTNLILTTGNNNYNHNNNNNNNNQNFIVSPNHYYNTTNYGFGEANYHAGAPPFFAGMKESNNNNNNNNGQFHYNPQQNNNNNHNNNMNMQNFTVLPECY</sequence>
<dbReference type="SMART" id="SM00220">
    <property type="entry name" value="S_TKc"/>
    <property type="match status" value="1"/>
</dbReference>
<dbReference type="AlphaFoldDB" id="A0A7G2BZL1"/>
<dbReference type="Gene3D" id="1.10.510.10">
    <property type="entry name" value="Transferase(Phosphotransferase) domain 1"/>
    <property type="match status" value="1"/>
</dbReference>
<feature type="compositionally biased region" description="Low complexity" evidence="1">
    <location>
        <begin position="456"/>
        <end position="467"/>
    </location>
</feature>
<dbReference type="GO" id="GO:0005524">
    <property type="term" value="F:ATP binding"/>
    <property type="evidence" value="ECO:0007669"/>
    <property type="project" value="InterPro"/>
</dbReference>
<feature type="compositionally biased region" description="Low complexity" evidence="1">
    <location>
        <begin position="46"/>
        <end position="61"/>
    </location>
</feature>
<name>A0A7G2BZL1_9TRYP</name>
<dbReference type="InterPro" id="IPR011009">
    <property type="entry name" value="Kinase-like_dom_sf"/>
</dbReference>
<keyword evidence="4" id="KW-1185">Reference proteome</keyword>
<accession>A0A7G2BZL1</accession>
<dbReference type="VEuPathDB" id="TriTrypDB:ADEAN_000041400"/>
<feature type="compositionally biased region" description="Polar residues" evidence="1">
    <location>
        <begin position="7"/>
        <end position="29"/>
    </location>
</feature>
<dbReference type="InterPro" id="IPR000719">
    <property type="entry name" value="Prot_kinase_dom"/>
</dbReference>
<protein>
    <submittedName>
        <fullName evidence="3">Protein kinase domain containing protein, putative</fullName>
    </submittedName>
</protein>
<organism evidence="3 4">
    <name type="scientific">Angomonas deanei</name>
    <dbReference type="NCBI Taxonomy" id="59799"/>
    <lineage>
        <taxon>Eukaryota</taxon>
        <taxon>Discoba</taxon>
        <taxon>Euglenozoa</taxon>
        <taxon>Kinetoplastea</taxon>
        <taxon>Metakinetoplastina</taxon>
        <taxon>Trypanosomatida</taxon>
        <taxon>Trypanosomatidae</taxon>
        <taxon>Strigomonadinae</taxon>
        <taxon>Angomonas</taxon>
    </lineage>
</organism>
<gene>
    <name evidence="3" type="ORF">ADEAN_000041400</name>
</gene>
<feature type="domain" description="Protein kinase" evidence="2">
    <location>
        <begin position="1"/>
        <end position="303"/>
    </location>
</feature>
<dbReference type="EMBL" id="LR877145">
    <property type="protein sequence ID" value="CAD2212978.1"/>
    <property type="molecule type" value="Genomic_DNA"/>
</dbReference>
<evidence type="ECO:0000313" key="3">
    <source>
        <dbReference type="EMBL" id="CAD2212978.1"/>
    </source>
</evidence>
<dbReference type="GO" id="GO:0004672">
    <property type="term" value="F:protein kinase activity"/>
    <property type="evidence" value="ECO:0007669"/>
    <property type="project" value="InterPro"/>
</dbReference>
<dbReference type="SUPFAM" id="SSF56112">
    <property type="entry name" value="Protein kinase-like (PK-like)"/>
    <property type="match status" value="1"/>
</dbReference>
<evidence type="ECO:0000256" key="1">
    <source>
        <dbReference type="SAM" id="MobiDB-lite"/>
    </source>
</evidence>
<dbReference type="Pfam" id="PF00069">
    <property type="entry name" value="Pkinase"/>
    <property type="match status" value="1"/>
</dbReference>
<reference evidence="3 4" key="1">
    <citation type="submission" date="2020-08" db="EMBL/GenBank/DDBJ databases">
        <authorList>
            <person name="Newling K."/>
            <person name="Davey J."/>
            <person name="Forrester S."/>
        </authorList>
    </citation>
    <scope>NUCLEOTIDE SEQUENCE [LARGE SCALE GENOMIC DNA]</scope>
    <source>
        <strain evidence="4">Crithidia deanei Carvalho (ATCC PRA-265)</strain>
    </source>
</reference>
<proteinExistence type="predicted"/>
<dbReference type="PANTHER" id="PTHR20916">
    <property type="entry name" value="CYSTEINE AND GLYCINE-RICH PROTEIN 2 BINDING PROTEIN"/>
    <property type="match status" value="1"/>
</dbReference>
<dbReference type="PANTHER" id="PTHR20916:SF12">
    <property type="entry name" value="ANCESTRAL COATOMER ELEMENT 1 SEC16_SEC31 DOMAIN-CONTAINING PROTEIN-RELATED"/>
    <property type="match status" value="1"/>
</dbReference>
<evidence type="ECO:0000313" key="4">
    <source>
        <dbReference type="Proteomes" id="UP000515908"/>
    </source>
</evidence>
<keyword evidence="3" id="KW-0808">Transferase</keyword>
<feature type="region of interest" description="Disordered" evidence="1">
    <location>
        <begin position="1"/>
        <end position="102"/>
    </location>
</feature>
<feature type="region of interest" description="Disordered" evidence="1">
    <location>
        <begin position="456"/>
        <end position="482"/>
    </location>
</feature>